<proteinExistence type="predicted"/>
<comment type="caution">
    <text evidence="1">The sequence shown here is derived from an EMBL/GenBank/DDBJ whole genome shotgun (WGS) entry which is preliminary data.</text>
</comment>
<sequence>MFLQEALKMDVKVSPHCRTMEEEEEEEDRCGALLLWQRVGNGSGEATVPEESPVSVREEFYRSELGV</sequence>
<evidence type="ECO:0000313" key="2">
    <source>
        <dbReference type="Proteomes" id="UP001141552"/>
    </source>
</evidence>
<gene>
    <name evidence="1" type="ORF">Tsubulata_022639</name>
</gene>
<reference evidence="1" key="1">
    <citation type="submission" date="2022-02" db="EMBL/GenBank/DDBJ databases">
        <authorList>
            <person name="Henning P.M."/>
            <person name="McCubbin A.G."/>
            <person name="Shore J.S."/>
        </authorList>
    </citation>
    <scope>NUCLEOTIDE SEQUENCE</scope>
    <source>
        <strain evidence="1">F60SS</strain>
        <tissue evidence="1">Leaves</tissue>
    </source>
</reference>
<dbReference type="Proteomes" id="UP001141552">
    <property type="component" value="Unassembled WGS sequence"/>
</dbReference>
<evidence type="ECO:0000313" key="1">
    <source>
        <dbReference type="EMBL" id="KAJ4844158.1"/>
    </source>
</evidence>
<dbReference type="EMBL" id="JAKUCV010002034">
    <property type="protein sequence ID" value="KAJ4844158.1"/>
    <property type="molecule type" value="Genomic_DNA"/>
</dbReference>
<dbReference type="AlphaFoldDB" id="A0A9Q0G5Y3"/>
<organism evidence="1 2">
    <name type="scientific">Turnera subulata</name>
    <dbReference type="NCBI Taxonomy" id="218843"/>
    <lineage>
        <taxon>Eukaryota</taxon>
        <taxon>Viridiplantae</taxon>
        <taxon>Streptophyta</taxon>
        <taxon>Embryophyta</taxon>
        <taxon>Tracheophyta</taxon>
        <taxon>Spermatophyta</taxon>
        <taxon>Magnoliopsida</taxon>
        <taxon>eudicotyledons</taxon>
        <taxon>Gunneridae</taxon>
        <taxon>Pentapetalae</taxon>
        <taxon>rosids</taxon>
        <taxon>fabids</taxon>
        <taxon>Malpighiales</taxon>
        <taxon>Passifloraceae</taxon>
        <taxon>Turnera</taxon>
    </lineage>
</organism>
<name>A0A9Q0G5Y3_9ROSI</name>
<keyword evidence="2" id="KW-1185">Reference proteome</keyword>
<reference evidence="1" key="2">
    <citation type="journal article" date="2023" name="Plants (Basel)">
        <title>Annotation of the Turnera subulata (Passifloraceae) Draft Genome Reveals the S-Locus Evolved after the Divergence of Turneroideae from Passifloroideae in a Stepwise Manner.</title>
        <authorList>
            <person name="Henning P.M."/>
            <person name="Roalson E.H."/>
            <person name="Mir W."/>
            <person name="McCubbin A.G."/>
            <person name="Shore J.S."/>
        </authorList>
    </citation>
    <scope>NUCLEOTIDE SEQUENCE</scope>
    <source>
        <strain evidence="1">F60SS</strain>
    </source>
</reference>
<protein>
    <submittedName>
        <fullName evidence="1">Uncharacterized protein</fullName>
    </submittedName>
</protein>
<accession>A0A9Q0G5Y3</accession>